<evidence type="ECO:0000313" key="3">
    <source>
        <dbReference type="Proteomes" id="UP000789901"/>
    </source>
</evidence>
<sequence>MSEEDVNIKGYHHIFDPQCFKNALGETMVDLCTFQSSEVAKNAKKAVQQYYVHMLNNLSHQSKEFSKELVEHFGAFTGNNNEPYTMSNTASSHNRDHLRCFHQDLKDHHDLLCVVCPLGVFKGGQLVFSELKLIIHTKEGQAIAFRSNILVHSNLPVIAGIRHNSDIDTDISINVKNKKTRVSKNHAMQDRKLFKSSKLGSRSSKIKNSRRSHLANDGTPNDEKFLTLISHKIENPVSLDRIKMRLNKEYAEYIKKYNRYPYNAEFEISWHQEYYIL</sequence>
<feature type="region of interest" description="Disordered" evidence="1">
    <location>
        <begin position="198"/>
        <end position="219"/>
    </location>
</feature>
<dbReference type="EMBL" id="CAJVQB010008452">
    <property type="protein sequence ID" value="CAG8719117.1"/>
    <property type="molecule type" value="Genomic_DNA"/>
</dbReference>
<reference evidence="2 3" key="1">
    <citation type="submission" date="2021-06" db="EMBL/GenBank/DDBJ databases">
        <authorList>
            <person name="Kallberg Y."/>
            <person name="Tangrot J."/>
            <person name="Rosling A."/>
        </authorList>
    </citation>
    <scope>NUCLEOTIDE SEQUENCE [LARGE SCALE GENOMIC DNA]</scope>
    <source>
        <strain evidence="2 3">120-4 pot B 10/14</strain>
    </source>
</reference>
<dbReference type="Proteomes" id="UP000789901">
    <property type="component" value="Unassembled WGS sequence"/>
</dbReference>
<accession>A0ABN7V1U2</accession>
<organism evidence="2 3">
    <name type="scientific">Gigaspora margarita</name>
    <dbReference type="NCBI Taxonomy" id="4874"/>
    <lineage>
        <taxon>Eukaryota</taxon>
        <taxon>Fungi</taxon>
        <taxon>Fungi incertae sedis</taxon>
        <taxon>Mucoromycota</taxon>
        <taxon>Glomeromycotina</taxon>
        <taxon>Glomeromycetes</taxon>
        <taxon>Diversisporales</taxon>
        <taxon>Gigasporaceae</taxon>
        <taxon>Gigaspora</taxon>
    </lineage>
</organism>
<feature type="non-terminal residue" evidence="2">
    <location>
        <position position="277"/>
    </location>
</feature>
<proteinExistence type="predicted"/>
<feature type="compositionally biased region" description="Basic residues" evidence="1">
    <location>
        <begin position="204"/>
        <end position="213"/>
    </location>
</feature>
<evidence type="ECO:0000256" key="1">
    <source>
        <dbReference type="SAM" id="MobiDB-lite"/>
    </source>
</evidence>
<protein>
    <submittedName>
        <fullName evidence="2">25778_t:CDS:1</fullName>
    </submittedName>
</protein>
<keyword evidence="3" id="KW-1185">Reference proteome</keyword>
<dbReference type="Gene3D" id="3.60.130.30">
    <property type="match status" value="1"/>
</dbReference>
<evidence type="ECO:0000313" key="2">
    <source>
        <dbReference type="EMBL" id="CAG8719117.1"/>
    </source>
</evidence>
<comment type="caution">
    <text evidence="2">The sequence shown here is derived from an EMBL/GenBank/DDBJ whole genome shotgun (WGS) entry which is preliminary data.</text>
</comment>
<name>A0ABN7V1U2_GIGMA</name>
<gene>
    <name evidence="2" type="ORF">GMARGA_LOCUS13373</name>
</gene>